<evidence type="ECO:0000313" key="5">
    <source>
        <dbReference type="Ensembl" id="ENSCLAP00000002442.1"/>
    </source>
</evidence>
<accession>A0A8C2UKY9</accession>
<dbReference type="GeneTree" id="ENSGT00940000162863"/>
<dbReference type="GO" id="GO:0044613">
    <property type="term" value="C:nuclear pore central transport channel"/>
    <property type="evidence" value="ECO:0007669"/>
    <property type="project" value="TreeGrafter"/>
</dbReference>
<dbReference type="Pfam" id="PF05064">
    <property type="entry name" value="Nsp1_C"/>
    <property type="match status" value="1"/>
</dbReference>
<dbReference type="GO" id="GO:0005543">
    <property type="term" value="F:phospholipid binding"/>
    <property type="evidence" value="ECO:0007669"/>
    <property type="project" value="TreeGrafter"/>
</dbReference>
<dbReference type="InterPro" id="IPR026010">
    <property type="entry name" value="NSP1/NUP62"/>
</dbReference>
<keyword evidence="2" id="KW-0813">Transport</keyword>
<dbReference type="PANTHER" id="PTHR12084:SF13">
    <property type="entry name" value="NUCLEOPORIN 62 C-TERMINAL LIKE"/>
    <property type="match status" value="1"/>
</dbReference>
<reference evidence="5" key="1">
    <citation type="submission" date="2025-08" db="UniProtKB">
        <authorList>
            <consortium name="Ensembl"/>
        </authorList>
    </citation>
    <scope>IDENTIFICATION</scope>
</reference>
<dbReference type="Ensembl" id="ENSCLAT00000002493.1">
    <property type="protein sequence ID" value="ENSCLAP00000002442.1"/>
    <property type="gene ID" value="ENSCLAG00000001769.1"/>
</dbReference>
<proteinExistence type="inferred from homology"/>
<keyword evidence="6" id="KW-1185">Reference proteome</keyword>
<name>A0A8C2UKY9_CHILA</name>
<organism evidence="5 6">
    <name type="scientific">Chinchilla lanigera</name>
    <name type="common">Long-tailed chinchilla</name>
    <name type="synonym">Chinchilla villidera</name>
    <dbReference type="NCBI Taxonomy" id="34839"/>
    <lineage>
        <taxon>Eukaryota</taxon>
        <taxon>Metazoa</taxon>
        <taxon>Chordata</taxon>
        <taxon>Craniata</taxon>
        <taxon>Vertebrata</taxon>
        <taxon>Euteleostomi</taxon>
        <taxon>Mammalia</taxon>
        <taxon>Eutheria</taxon>
        <taxon>Euarchontoglires</taxon>
        <taxon>Glires</taxon>
        <taxon>Rodentia</taxon>
        <taxon>Hystricomorpha</taxon>
        <taxon>Chinchillidae</taxon>
        <taxon>Chinchilla</taxon>
    </lineage>
</organism>
<gene>
    <name evidence="5" type="primary">NUP62CL</name>
</gene>
<dbReference type="OMA" id="PVMAYGQ"/>
<dbReference type="GO" id="GO:0006405">
    <property type="term" value="P:RNA export from nucleus"/>
    <property type="evidence" value="ECO:0007669"/>
    <property type="project" value="TreeGrafter"/>
</dbReference>
<dbReference type="InterPro" id="IPR007758">
    <property type="entry name" value="Nucleoporin_NSP1_C"/>
</dbReference>
<evidence type="ECO:0000256" key="1">
    <source>
        <dbReference type="ARBA" id="ARBA00005911"/>
    </source>
</evidence>
<sequence length="163" mass="17871">MFTSISNVSTSTAATELLSTTSTTTTTTVTTNTTTTITSGSNLSLRPLTSTGISNTAIPLTSTVNSLVTPVMTYSFLDGLKNKWNLEVEVQEKFFPYQATQVSAWDHTLIENGEKFTALHGEVEKVKLDQRSLEQELNFILSQKKVLEDLLTPAEESVDDKSE</sequence>
<evidence type="ECO:0000256" key="2">
    <source>
        <dbReference type="ARBA" id="ARBA00022448"/>
    </source>
</evidence>
<comment type="similarity">
    <text evidence="1">Belongs to the nucleoporin NSP1/NUP62 family.</text>
</comment>
<keyword evidence="3" id="KW-0653">Protein transport</keyword>
<dbReference type="GO" id="GO:0017056">
    <property type="term" value="F:structural constituent of nuclear pore"/>
    <property type="evidence" value="ECO:0007669"/>
    <property type="project" value="InterPro"/>
</dbReference>
<reference evidence="5" key="2">
    <citation type="submission" date="2025-09" db="UniProtKB">
        <authorList>
            <consortium name="Ensembl"/>
        </authorList>
    </citation>
    <scope>IDENTIFICATION</scope>
</reference>
<evidence type="ECO:0000256" key="3">
    <source>
        <dbReference type="ARBA" id="ARBA00022927"/>
    </source>
</evidence>
<dbReference type="Proteomes" id="UP000694398">
    <property type="component" value="Unassembled WGS sequence"/>
</dbReference>
<evidence type="ECO:0000259" key="4">
    <source>
        <dbReference type="Pfam" id="PF05064"/>
    </source>
</evidence>
<protein>
    <submittedName>
        <fullName evidence="5">Nucleoporin 62 C-terminal like</fullName>
    </submittedName>
</protein>
<dbReference type="AlphaFoldDB" id="A0A8C2UKY9"/>
<dbReference type="Gene3D" id="1.20.5.170">
    <property type="match status" value="1"/>
</dbReference>
<evidence type="ECO:0000313" key="6">
    <source>
        <dbReference type="Proteomes" id="UP000694398"/>
    </source>
</evidence>
<dbReference type="GO" id="GO:0006606">
    <property type="term" value="P:protein import into nucleus"/>
    <property type="evidence" value="ECO:0007669"/>
    <property type="project" value="TreeGrafter"/>
</dbReference>
<feature type="domain" description="Nucleoporin NSP1-like C-terminal" evidence="4">
    <location>
        <begin position="64"/>
        <end position="161"/>
    </location>
</feature>
<dbReference type="PANTHER" id="PTHR12084">
    <property type="entry name" value="NUCLEAR PORE GLYCOPROTEIN P62-RELATED"/>
    <property type="match status" value="1"/>
</dbReference>